<evidence type="ECO:0000313" key="1">
    <source>
        <dbReference type="EMBL" id="EMC94228.1"/>
    </source>
</evidence>
<dbReference type="HOGENOM" id="CLU_2222741_0_0_1"/>
<dbReference type="Proteomes" id="UP000011761">
    <property type="component" value="Unassembled WGS sequence"/>
</dbReference>
<name>M2MRV5_BAUPA</name>
<dbReference type="EMBL" id="KB445559">
    <property type="protein sequence ID" value="EMC94228.1"/>
    <property type="molecule type" value="Genomic_DNA"/>
</dbReference>
<organism evidence="1 2">
    <name type="scientific">Baudoinia panamericana (strain UAMH 10762)</name>
    <name type="common">Angels' share fungus</name>
    <name type="synonym">Baudoinia compniacensis (strain UAMH 10762)</name>
    <dbReference type="NCBI Taxonomy" id="717646"/>
    <lineage>
        <taxon>Eukaryota</taxon>
        <taxon>Fungi</taxon>
        <taxon>Dikarya</taxon>
        <taxon>Ascomycota</taxon>
        <taxon>Pezizomycotina</taxon>
        <taxon>Dothideomycetes</taxon>
        <taxon>Dothideomycetidae</taxon>
        <taxon>Mycosphaerellales</taxon>
        <taxon>Teratosphaeriaceae</taxon>
        <taxon>Baudoinia</taxon>
    </lineage>
</organism>
<protein>
    <submittedName>
        <fullName evidence="1">Uncharacterized protein</fullName>
    </submittedName>
</protein>
<evidence type="ECO:0000313" key="2">
    <source>
        <dbReference type="Proteomes" id="UP000011761"/>
    </source>
</evidence>
<gene>
    <name evidence="1" type="ORF">BAUCODRAFT_225847</name>
</gene>
<sequence>MRPLSEWAVEHDMNGCRDGILALALLPHATLGLHAEGLRLPVRLVTHRCEEGKCKSSELCIVYHSINLVGFAAITVNLWEPRNGRALTTLFTCFVCLSSAASLLRP</sequence>
<dbReference type="RefSeq" id="XP_007679094.1">
    <property type="nucleotide sequence ID" value="XM_007680904.1"/>
</dbReference>
<keyword evidence="2" id="KW-1185">Reference proteome</keyword>
<dbReference type="GeneID" id="19109907"/>
<proteinExistence type="predicted"/>
<reference evidence="1 2" key="1">
    <citation type="journal article" date="2012" name="PLoS Pathog.">
        <title>Diverse lifestyles and strategies of plant pathogenesis encoded in the genomes of eighteen Dothideomycetes fungi.</title>
        <authorList>
            <person name="Ohm R.A."/>
            <person name="Feau N."/>
            <person name="Henrissat B."/>
            <person name="Schoch C.L."/>
            <person name="Horwitz B.A."/>
            <person name="Barry K.W."/>
            <person name="Condon B.J."/>
            <person name="Copeland A.C."/>
            <person name="Dhillon B."/>
            <person name="Glaser F."/>
            <person name="Hesse C.N."/>
            <person name="Kosti I."/>
            <person name="LaButti K."/>
            <person name="Lindquist E.A."/>
            <person name="Lucas S."/>
            <person name="Salamov A.A."/>
            <person name="Bradshaw R.E."/>
            <person name="Ciuffetti L."/>
            <person name="Hamelin R.C."/>
            <person name="Kema G.H.J."/>
            <person name="Lawrence C."/>
            <person name="Scott J.A."/>
            <person name="Spatafora J.W."/>
            <person name="Turgeon B.G."/>
            <person name="de Wit P.J.G.M."/>
            <person name="Zhong S."/>
            <person name="Goodwin S.B."/>
            <person name="Grigoriev I.V."/>
        </authorList>
    </citation>
    <scope>NUCLEOTIDE SEQUENCE [LARGE SCALE GENOMIC DNA]</scope>
    <source>
        <strain evidence="1 2">UAMH 10762</strain>
    </source>
</reference>
<dbReference type="KEGG" id="bcom:BAUCODRAFT_225847"/>
<dbReference type="AlphaFoldDB" id="M2MRV5"/>
<accession>M2MRV5</accession>